<accession>F6DTD9</accession>
<dbReference type="Proteomes" id="UP000009234">
    <property type="component" value="Chromosome"/>
</dbReference>
<evidence type="ECO:0000313" key="1">
    <source>
        <dbReference type="EMBL" id="AEG58956.1"/>
    </source>
</evidence>
<dbReference type="RefSeq" id="WP_013840730.1">
    <property type="nucleotide sequence ID" value="NC_015589.1"/>
</dbReference>
<dbReference type="AlphaFoldDB" id="F6DTD9"/>
<organism evidence="1 2">
    <name type="scientific">Desulforamulus ruminis (strain ATCC 23193 / DSM 2154 / NCIMB 8452 / DL)</name>
    <name type="common">Desulfotomaculum ruminis</name>
    <dbReference type="NCBI Taxonomy" id="696281"/>
    <lineage>
        <taxon>Bacteria</taxon>
        <taxon>Bacillati</taxon>
        <taxon>Bacillota</taxon>
        <taxon>Clostridia</taxon>
        <taxon>Eubacteriales</taxon>
        <taxon>Peptococcaceae</taxon>
        <taxon>Desulforamulus</taxon>
    </lineage>
</organism>
<keyword evidence="2" id="KW-1185">Reference proteome</keyword>
<dbReference type="KEGG" id="dru:Desru_0671"/>
<dbReference type="OrthoDB" id="4283at1562"/>
<protein>
    <recommendedName>
        <fullName evidence="3">Lipoprotein</fullName>
    </recommendedName>
</protein>
<dbReference type="HOGENOM" id="CLU_1822285_0_0_9"/>
<reference evidence="1 2" key="2">
    <citation type="journal article" date="2012" name="Stand. Genomic Sci.">
        <title>Complete genome sequence of the sulfate-reducing firmicute Desulfotomaculum ruminis type strain (DL(T)).</title>
        <authorList>
            <person name="Spring S."/>
            <person name="Visser M."/>
            <person name="Lu M."/>
            <person name="Copeland A."/>
            <person name="Lapidus A."/>
            <person name="Lucas S."/>
            <person name="Cheng J.F."/>
            <person name="Han C."/>
            <person name="Tapia R."/>
            <person name="Goodwin L.A."/>
            <person name="Pitluck S."/>
            <person name="Ivanova N."/>
            <person name="Land M."/>
            <person name="Hauser L."/>
            <person name="Larimer F."/>
            <person name="Rohde M."/>
            <person name="Goker M."/>
            <person name="Detter J.C."/>
            <person name="Kyrpides N.C."/>
            <person name="Woyke T."/>
            <person name="Schaap P.J."/>
            <person name="Plugge C.M."/>
            <person name="Muyzer G."/>
            <person name="Kuever J."/>
            <person name="Pereira I.A."/>
            <person name="Parshina S.N."/>
            <person name="Bernier-Latmani R."/>
            <person name="Stams A.J."/>
            <person name="Klenk H.P."/>
        </authorList>
    </citation>
    <scope>NUCLEOTIDE SEQUENCE [LARGE SCALE GENOMIC DNA]</scope>
    <source>
        <strain evidence="2">ATCC 23193 / DSM 2154 / NCIB 8452 / DL</strain>
    </source>
</reference>
<sequence>MNKKLASMIVGAALLGCVVGAVGDHYYYITKPQKIAAQEAQKQQERLNQMVRHAKVIEVKPDQLVVHVIKSGNGQDEGKKITVSIDDRTNIQKGNELLNGPMMPPVDLTKELRPEMKVDLMVDQGNKAVALYWEPDNIAQ</sequence>
<evidence type="ECO:0008006" key="3">
    <source>
        <dbReference type="Google" id="ProtNLM"/>
    </source>
</evidence>
<dbReference type="EMBL" id="CP002780">
    <property type="protein sequence ID" value="AEG58956.1"/>
    <property type="molecule type" value="Genomic_DNA"/>
</dbReference>
<reference evidence="2" key="1">
    <citation type="submission" date="2011-05" db="EMBL/GenBank/DDBJ databases">
        <title>Complete sequence of Desulfotomaculum ruminis DSM 2154.</title>
        <authorList>
            <person name="Lucas S."/>
            <person name="Copeland A."/>
            <person name="Lapidus A."/>
            <person name="Cheng J.-F."/>
            <person name="Goodwin L."/>
            <person name="Pitluck S."/>
            <person name="Lu M."/>
            <person name="Detter J.C."/>
            <person name="Han C."/>
            <person name="Tapia R."/>
            <person name="Land M."/>
            <person name="Hauser L."/>
            <person name="Kyrpides N."/>
            <person name="Ivanova N."/>
            <person name="Mikhailova N."/>
            <person name="Pagani I."/>
            <person name="Stams A.J.M."/>
            <person name="Plugge C.M."/>
            <person name="Muyzer G."/>
            <person name="Kuever J."/>
            <person name="Parshina S.N."/>
            <person name="Ivanova A.E."/>
            <person name="Nazina T.N."/>
            <person name="Brambilla E."/>
            <person name="Spring S."/>
            <person name="Klenk H.-P."/>
            <person name="Woyke T."/>
        </authorList>
    </citation>
    <scope>NUCLEOTIDE SEQUENCE [LARGE SCALE GENOMIC DNA]</scope>
    <source>
        <strain evidence="2">ATCC 23193 / DSM 2154 / NCIB 8452 / DL</strain>
    </source>
</reference>
<gene>
    <name evidence="1" type="ordered locus">Desru_0671</name>
</gene>
<dbReference type="PROSITE" id="PS51257">
    <property type="entry name" value="PROKAR_LIPOPROTEIN"/>
    <property type="match status" value="1"/>
</dbReference>
<proteinExistence type="predicted"/>
<name>F6DTD9_DESRL</name>
<evidence type="ECO:0000313" key="2">
    <source>
        <dbReference type="Proteomes" id="UP000009234"/>
    </source>
</evidence>